<evidence type="ECO:0000256" key="1">
    <source>
        <dbReference type="SAM" id="MobiDB-lite"/>
    </source>
</evidence>
<feature type="compositionally biased region" description="Pro residues" evidence="1">
    <location>
        <begin position="257"/>
        <end position="282"/>
    </location>
</feature>
<dbReference type="Proteomes" id="UP000198707">
    <property type="component" value="Unassembled WGS sequence"/>
</dbReference>
<organism evidence="2 3">
    <name type="scientific">Micromonospora phaseoli</name>
    <dbReference type="NCBI Taxonomy" id="1144548"/>
    <lineage>
        <taxon>Bacteria</taxon>
        <taxon>Bacillati</taxon>
        <taxon>Actinomycetota</taxon>
        <taxon>Actinomycetes</taxon>
        <taxon>Micromonosporales</taxon>
        <taxon>Micromonosporaceae</taxon>
        <taxon>Micromonospora</taxon>
    </lineage>
</organism>
<dbReference type="EMBL" id="FNYV01000004">
    <property type="protein sequence ID" value="SEJ35490.1"/>
    <property type="molecule type" value="Genomic_DNA"/>
</dbReference>
<evidence type="ECO:0000313" key="3">
    <source>
        <dbReference type="Proteomes" id="UP000198707"/>
    </source>
</evidence>
<keyword evidence="3" id="KW-1185">Reference proteome</keyword>
<protein>
    <submittedName>
        <fullName evidence="2">Uncharacterized protein</fullName>
    </submittedName>
</protein>
<gene>
    <name evidence="2" type="ORF">SAMN05443287_10425</name>
</gene>
<feature type="compositionally biased region" description="Basic and acidic residues" evidence="1">
    <location>
        <begin position="168"/>
        <end position="184"/>
    </location>
</feature>
<evidence type="ECO:0000313" key="2">
    <source>
        <dbReference type="EMBL" id="SEJ35490.1"/>
    </source>
</evidence>
<feature type="compositionally biased region" description="Polar residues" evidence="1">
    <location>
        <begin position="363"/>
        <end position="372"/>
    </location>
</feature>
<sequence length="411" mass="41665">MTSRRRGRLGHAALRLGFLTVVAGVSWCAYDMATTIPAYAAEQPPATGEQPARSPGRAATPATDLIRAILAPVLAPDRPQGEPSRPAAPVEQAPPVDDTQGERVAPPASPPAPVEPGPPSTEAPAPVPVPPSERTPTHAAPAPAGRSPVGPEPTAPPVARGPSADEPTPQRRSESRSPVDEEQVRDAVARLVAPVAATLGPLAEPLIAALSQLLDPASPLLDSIVADLDPILQELTPVLGPLDPILDLLDPVVTLPQPAPIPPDPDPVPQPTPVPTSPPVTVPPADVVSPVDGVPPAEPDRTGVVRPVRADVGTAPFGSAPSAAAGPRVGADTADSTTNSADGQTERAPGQPPVSPAPGTGGVDSSPTSHSGTADAVVAGWAPPPASGRVTRPARTRHRPSRCPRPRSRPA</sequence>
<feature type="region of interest" description="Disordered" evidence="1">
    <location>
        <begin position="257"/>
        <end position="411"/>
    </location>
</feature>
<feature type="region of interest" description="Disordered" evidence="1">
    <location>
        <begin position="43"/>
        <end position="184"/>
    </location>
</feature>
<feature type="compositionally biased region" description="Low complexity" evidence="1">
    <location>
        <begin position="315"/>
        <end position="331"/>
    </location>
</feature>
<feature type="compositionally biased region" description="Pro residues" evidence="1">
    <location>
        <begin position="107"/>
        <end position="133"/>
    </location>
</feature>
<feature type="compositionally biased region" description="Polar residues" evidence="1">
    <location>
        <begin position="334"/>
        <end position="343"/>
    </location>
</feature>
<reference evidence="3" key="1">
    <citation type="submission" date="2016-10" db="EMBL/GenBank/DDBJ databases">
        <authorList>
            <person name="Varghese N."/>
            <person name="Submissions S."/>
        </authorList>
    </citation>
    <scope>NUCLEOTIDE SEQUENCE [LARGE SCALE GENOMIC DNA]</scope>
    <source>
        <strain evidence="3">CGMCC 4.7038</strain>
    </source>
</reference>
<dbReference type="STRING" id="1144548.SAMN05443287_10425"/>
<proteinExistence type="predicted"/>
<feature type="compositionally biased region" description="Basic residues" evidence="1">
    <location>
        <begin position="392"/>
        <end position="411"/>
    </location>
</feature>
<feature type="compositionally biased region" description="Low complexity" evidence="1">
    <location>
        <begin position="283"/>
        <end position="295"/>
    </location>
</feature>
<accession>A0A1H6YE78</accession>
<dbReference type="AlphaFoldDB" id="A0A1H6YE78"/>
<name>A0A1H6YE78_9ACTN</name>